<feature type="region of interest" description="Disordered" evidence="1">
    <location>
        <begin position="1"/>
        <end position="20"/>
    </location>
</feature>
<proteinExistence type="predicted"/>
<dbReference type="Proteomes" id="UP000250642">
    <property type="component" value="Unassembled WGS sequence"/>
</dbReference>
<reference evidence="2 3" key="1">
    <citation type="submission" date="2018-04" db="EMBL/GenBank/DDBJ databases">
        <title>Paenibacillus taichungensis Genome sequencing and assembly.</title>
        <authorList>
            <person name="Xu J."/>
            <person name="Rensing C."/>
            <person name="Mazhar H.S."/>
        </authorList>
    </citation>
    <scope>NUCLEOTIDE SEQUENCE [LARGE SCALE GENOMIC DNA]</scope>
    <source>
        <strain evidence="2 3">NC1</strain>
    </source>
</reference>
<gene>
    <name evidence="2" type="ORF">DC345_14020</name>
</gene>
<dbReference type="RefSeq" id="WP_113053618.1">
    <property type="nucleotide sequence ID" value="NZ_CP175536.1"/>
</dbReference>
<dbReference type="AlphaFoldDB" id="A0A329QWR3"/>
<dbReference type="EMBL" id="QEVW01000008">
    <property type="protein sequence ID" value="RAW15148.1"/>
    <property type="molecule type" value="Genomic_DNA"/>
</dbReference>
<sequence>MFFGKMDSQGGTPSTSEDGNQITVIVHEQAVLELVANLRSVEQTYEIASLPGILFRVARTEITDQDGHVIETIG</sequence>
<evidence type="ECO:0000256" key="1">
    <source>
        <dbReference type="SAM" id="MobiDB-lite"/>
    </source>
</evidence>
<evidence type="ECO:0000313" key="2">
    <source>
        <dbReference type="EMBL" id="RAW15148.1"/>
    </source>
</evidence>
<protein>
    <submittedName>
        <fullName evidence="2">Uncharacterized protein</fullName>
    </submittedName>
</protein>
<feature type="compositionally biased region" description="Polar residues" evidence="1">
    <location>
        <begin position="9"/>
        <end position="20"/>
    </location>
</feature>
<evidence type="ECO:0000313" key="3">
    <source>
        <dbReference type="Proteomes" id="UP000250642"/>
    </source>
</evidence>
<accession>A0A329QWR3</accession>
<name>A0A329QWR3_9BACL</name>
<organism evidence="2 3">
    <name type="scientific">Paenibacillus taichungensis</name>
    <dbReference type="NCBI Taxonomy" id="484184"/>
    <lineage>
        <taxon>Bacteria</taxon>
        <taxon>Bacillati</taxon>
        <taxon>Bacillota</taxon>
        <taxon>Bacilli</taxon>
        <taxon>Bacillales</taxon>
        <taxon>Paenibacillaceae</taxon>
        <taxon>Paenibacillus</taxon>
    </lineage>
</organism>
<comment type="caution">
    <text evidence="2">The sequence shown here is derived from an EMBL/GenBank/DDBJ whole genome shotgun (WGS) entry which is preliminary data.</text>
</comment>